<feature type="transmembrane region" description="Helical" evidence="6">
    <location>
        <begin position="21"/>
        <end position="41"/>
    </location>
</feature>
<sequence>MDERISETPAVASEKPRRDGLQFAMAWSIIGLFVIVLFGVIETLSIILMPVTFAIVVGLILSRAAARLSRSGIPPIVSGLILSAAFFVVSFLTVNALIEPLGNLTDQAPSLISQTRDRVVPILKHYKWLNFTPQTFSGKVSVESIIDNAGSVIAVARSNIVPFLIQTLIFFAALALFLAGRLELRQGIIMMFRRREKRLTAIRVLNAVEDVLGYYFATACLIYGGIGITVAVIAFAAGFSMPLLWGFLAFLSSFVPFLGFAIITLSLALAGFLTYDAMIPALLPALAFFCIHMVAENLVVPSVMGKRLEINPFLIFLAILFWTWMWGAAGAMLALPVSLIVMTVIDELLLEEKHRPKLPG</sequence>
<feature type="transmembrane region" description="Helical" evidence="6">
    <location>
        <begin position="212"/>
        <end position="237"/>
    </location>
</feature>
<dbReference type="GO" id="GO:0055085">
    <property type="term" value="P:transmembrane transport"/>
    <property type="evidence" value="ECO:0007669"/>
    <property type="project" value="TreeGrafter"/>
</dbReference>
<evidence type="ECO:0000256" key="2">
    <source>
        <dbReference type="ARBA" id="ARBA00009773"/>
    </source>
</evidence>
<feature type="transmembrane region" description="Helical" evidence="6">
    <location>
        <begin position="243"/>
        <end position="270"/>
    </location>
</feature>
<evidence type="ECO:0000256" key="1">
    <source>
        <dbReference type="ARBA" id="ARBA00004141"/>
    </source>
</evidence>
<keyword evidence="8" id="KW-1185">Reference proteome</keyword>
<gene>
    <name evidence="7" type="ORF">GGQ66_003479</name>
</gene>
<feature type="transmembrane region" description="Helical" evidence="6">
    <location>
        <begin position="315"/>
        <end position="345"/>
    </location>
</feature>
<keyword evidence="4 6" id="KW-1133">Transmembrane helix</keyword>
<comment type="similarity">
    <text evidence="2">Belongs to the autoinducer-2 exporter (AI-2E) (TC 2.A.86) family.</text>
</comment>
<dbReference type="PANTHER" id="PTHR21716">
    <property type="entry name" value="TRANSMEMBRANE PROTEIN"/>
    <property type="match status" value="1"/>
</dbReference>
<keyword evidence="5 6" id="KW-0472">Membrane</keyword>
<feature type="transmembrane region" description="Helical" evidence="6">
    <location>
        <begin position="47"/>
        <end position="65"/>
    </location>
</feature>
<evidence type="ECO:0000256" key="6">
    <source>
        <dbReference type="SAM" id="Phobius"/>
    </source>
</evidence>
<dbReference type="RefSeq" id="WP_183793965.1">
    <property type="nucleotide sequence ID" value="NZ_JACIDU010000015.1"/>
</dbReference>
<dbReference type="PANTHER" id="PTHR21716:SF16">
    <property type="entry name" value="BLL1467 PROTEIN"/>
    <property type="match status" value="1"/>
</dbReference>
<evidence type="ECO:0000313" key="8">
    <source>
        <dbReference type="Proteomes" id="UP000584824"/>
    </source>
</evidence>
<dbReference type="GO" id="GO:0016020">
    <property type="term" value="C:membrane"/>
    <property type="evidence" value="ECO:0007669"/>
    <property type="project" value="UniProtKB-SubCell"/>
</dbReference>
<evidence type="ECO:0000256" key="5">
    <source>
        <dbReference type="ARBA" id="ARBA00023136"/>
    </source>
</evidence>
<evidence type="ECO:0000313" key="7">
    <source>
        <dbReference type="EMBL" id="MBB4104897.1"/>
    </source>
</evidence>
<organism evidence="7 8">
    <name type="scientific">Allorhizobium borbori</name>
    <dbReference type="NCBI Taxonomy" id="485907"/>
    <lineage>
        <taxon>Bacteria</taxon>
        <taxon>Pseudomonadati</taxon>
        <taxon>Pseudomonadota</taxon>
        <taxon>Alphaproteobacteria</taxon>
        <taxon>Hyphomicrobiales</taxon>
        <taxon>Rhizobiaceae</taxon>
        <taxon>Rhizobium/Agrobacterium group</taxon>
        <taxon>Allorhizobium</taxon>
    </lineage>
</organism>
<evidence type="ECO:0000256" key="3">
    <source>
        <dbReference type="ARBA" id="ARBA00022692"/>
    </source>
</evidence>
<dbReference type="Pfam" id="PF01594">
    <property type="entry name" value="AI-2E_transport"/>
    <property type="match status" value="1"/>
</dbReference>
<accession>A0A7W6K6H9</accession>
<keyword evidence="3 6" id="KW-0812">Transmembrane</keyword>
<dbReference type="AlphaFoldDB" id="A0A7W6K6H9"/>
<dbReference type="Proteomes" id="UP000584824">
    <property type="component" value="Unassembled WGS sequence"/>
</dbReference>
<reference evidence="7 8" key="1">
    <citation type="submission" date="2020-08" db="EMBL/GenBank/DDBJ databases">
        <title>Genomic Encyclopedia of Type Strains, Phase IV (KMG-IV): sequencing the most valuable type-strain genomes for metagenomic binning, comparative biology and taxonomic classification.</title>
        <authorList>
            <person name="Goeker M."/>
        </authorList>
    </citation>
    <scope>NUCLEOTIDE SEQUENCE [LARGE SCALE GENOMIC DNA]</scope>
    <source>
        <strain evidence="7 8">DSM 26385</strain>
    </source>
</reference>
<protein>
    <submittedName>
        <fullName evidence="7">Putative PurR-regulated permease PerM</fullName>
    </submittedName>
</protein>
<dbReference type="InterPro" id="IPR002549">
    <property type="entry name" value="AI-2E-like"/>
</dbReference>
<feature type="transmembrane region" description="Helical" evidence="6">
    <location>
        <begin position="77"/>
        <end position="98"/>
    </location>
</feature>
<comment type="caution">
    <text evidence="7">The sequence shown here is derived from an EMBL/GenBank/DDBJ whole genome shotgun (WGS) entry which is preliminary data.</text>
</comment>
<feature type="transmembrane region" description="Helical" evidence="6">
    <location>
        <begin position="163"/>
        <end position="184"/>
    </location>
</feature>
<dbReference type="EMBL" id="JACIDU010000015">
    <property type="protein sequence ID" value="MBB4104897.1"/>
    <property type="molecule type" value="Genomic_DNA"/>
</dbReference>
<feature type="transmembrane region" description="Helical" evidence="6">
    <location>
        <begin position="277"/>
        <end position="295"/>
    </location>
</feature>
<evidence type="ECO:0000256" key="4">
    <source>
        <dbReference type="ARBA" id="ARBA00022989"/>
    </source>
</evidence>
<name>A0A7W6K6H9_9HYPH</name>
<comment type="subcellular location">
    <subcellularLocation>
        <location evidence="1">Membrane</location>
        <topology evidence="1">Multi-pass membrane protein</topology>
    </subcellularLocation>
</comment>
<proteinExistence type="inferred from homology"/>